<feature type="transmembrane region" description="Helical" evidence="7">
    <location>
        <begin position="71"/>
        <end position="96"/>
    </location>
</feature>
<keyword evidence="5 7" id="KW-1133">Transmembrane helix</keyword>
<protein>
    <submittedName>
        <fullName evidence="8">Chromate transporter, chromate ion transporter (CHR) family</fullName>
    </submittedName>
</protein>
<comment type="caution">
    <text evidence="8">The sequence shown here is derived from an EMBL/GenBank/DDBJ whole genome shotgun (WGS) entry which is preliminary data.</text>
</comment>
<evidence type="ECO:0000256" key="2">
    <source>
        <dbReference type="ARBA" id="ARBA00005262"/>
    </source>
</evidence>
<dbReference type="InterPro" id="IPR052518">
    <property type="entry name" value="CHR_Transporter"/>
</dbReference>
<evidence type="ECO:0000256" key="4">
    <source>
        <dbReference type="ARBA" id="ARBA00022692"/>
    </source>
</evidence>
<evidence type="ECO:0000256" key="1">
    <source>
        <dbReference type="ARBA" id="ARBA00004651"/>
    </source>
</evidence>
<evidence type="ECO:0000256" key="3">
    <source>
        <dbReference type="ARBA" id="ARBA00022475"/>
    </source>
</evidence>
<dbReference type="EMBL" id="CYZR01000001">
    <property type="protein sequence ID" value="CUN45786.1"/>
    <property type="molecule type" value="Genomic_DNA"/>
</dbReference>
<evidence type="ECO:0000313" key="9">
    <source>
        <dbReference type="Proteomes" id="UP000095488"/>
    </source>
</evidence>
<dbReference type="Proteomes" id="UP000095488">
    <property type="component" value="Unassembled WGS sequence"/>
</dbReference>
<feature type="transmembrane region" description="Helical" evidence="7">
    <location>
        <begin position="157"/>
        <end position="173"/>
    </location>
</feature>
<organism evidence="8 9">
    <name type="scientific">Sarcina ventriculi</name>
    <name type="common">Clostridium ventriculi</name>
    <dbReference type="NCBI Taxonomy" id="1267"/>
    <lineage>
        <taxon>Bacteria</taxon>
        <taxon>Bacillati</taxon>
        <taxon>Bacillota</taxon>
        <taxon>Clostridia</taxon>
        <taxon>Eubacteriales</taxon>
        <taxon>Clostridiaceae</taxon>
        <taxon>Sarcina</taxon>
    </lineage>
</organism>
<keyword evidence="4 7" id="KW-0812">Transmembrane</keyword>
<evidence type="ECO:0000256" key="6">
    <source>
        <dbReference type="ARBA" id="ARBA00023136"/>
    </source>
</evidence>
<feature type="transmembrane region" description="Helical" evidence="7">
    <location>
        <begin position="45"/>
        <end position="64"/>
    </location>
</feature>
<comment type="subcellular location">
    <subcellularLocation>
        <location evidence="1">Cell membrane</location>
        <topology evidence="1">Multi-pass membrane protein</topology>
    </subcellularLocation>
</comment>
<dbReference type="PANTHER" id="PTHR43663">
    <property type="entry name" value="CHROMATE TRANSPORT PROTEIN-RELATED"/>
    <property type="match status" value="1"/>
</dbReference>
<keyword evidence="9" id="KW-1185">Reference proteome</keyword>
<gene>
    <name evidence="8" type="ORF">ERS852473_00200</name>
</gene>
<dbReference type="InterPro" id="IPR003370">
    <property type="entry name" value="Chromate_transpt"/>
</dbReference>
<keyword evidence="6 7" id="KW-0472">Membrane</keyword>
<evidence type="ECO:0000256" key="5">
    <source>
        <dbReference type="ARBA" id="ARBA00022989"/>
    </source>
</evidence>
<evidence type="ECO:0000313" key="8">
    <source>
        <dbReference type="EMBL" id="CUN45786.1"/>
    </source>
</evidence>
<proteinExistence type="inferred from homology"/>
<feature type="transmembrane region" description="Helical" evidence="7">
    <location>
        <begin position="108"/>
        <end position="128"/>
    </location>
</feature>
<dbReference type="PANTHER" id="PTHR43663:SF1">
    <property type="entry name" value="CHROMATE TRANSPORTER"/>
    <property type="match status" value="1"/>
</dbReference>
<dbReference type="RefSeq" id="WP_055257102.1">
    <property type="nucleotide sequence ID" value="NZ_CABIXL010000001.1"/>
</dbReference>
<name>A0ABP2AR41_SARVE</name>
<reference evidence="8 9" key="1">
    <citation type="submission" date="2015-09" db="EMBL/GenBank/DDBJ databases">
        <authorList>
            <consortium name="Pathogen Informatics"/>
            <person name="Wu L."/>
            <person name="Ma J."/>
        </authorList>
    </citation>
    <scope>NUCLEOTIDE SEQUENCE [LARGE SCALE GENOMIC DNA]</scope>
    <source>
        <strain evidence="8 9">2789STDY5834858</strain>
    </source>
</reference>
<dbReference type="Pfam" id="PF02417">
    <property type="entry name" value="Chromate_transp"/>
    <property type="match status" value="1"/>
</dbReference>
<keyword evidence="3" id="KW-1003">Cell membrane</keyword>
<accession>A0ABP2AR41</accession>
<sequence>MIKLFCTFFKIGICTFGGGYAMLPMLEREIVEKNNWATNDEILDYYAIGQCTPGIIAVNVSTFIGYKLYGVLGAIFSTLGLITPSLVIITIIASILDNITENPAIIHIFNGIQLVVLALVLNAIINIWKSSIKDIISFCIFLVIIILSLLFNLSPTIGVIIAALLGLVIKLIGEKK</sequence>
<comment type="similarity">
    <text evidence="2">Belongs to the chromate ion transporter (CHR) (TC 2.A.51) family.</text>
</comment>
<evidence type="ECO:0000256" key="7">
    <source>
        <dbReference type="SAM" id="Phobius"/>
    </source>
</evidence>